<sequence>GIFYSRSCDQWNYYDPSDTSVISVISSNGKSSWMTIEMEKPVRVKCLRIFPPLATTFKEVHTSGCNSHMTASIREMKSDTKVKAYDKESP</sequence>
<reference evidence="1" key="1">
    <citation type="submission" date="2014-12" db="EMBL/GenBank/DDBJ databases">
        <title>Insight into the proteome of Arion vulgaris.</title>
        <authorList>
            <person name="Aradska J."/>
            <person name="Bulat T."/>
            <person name="Smidak R."/>
            <person name="Sarate P."/>
            <person name="Gangsoo J."/>
            <person name="Sialana F."/>
            <person name="Bilban M."/>
            <person name="Lubec G."/>
        </authorList>
    </citation>
    <scope>NUCLEOTIDE SEQUENCE</scope>
    <source>
        <tissue evidence="1">Skin</tissue>
    </source>
</reference>
<protein>
    <submittedName>
        <fullName evidence="1">Uncharacterized protein</fullName>
    </submittedName>
</protein>
<gene>
    <name evidence="1" type="primary">ORF219486</name>
</gene>
<name>A0A0B7C2R9_9EUPU</name>
<evidence type="ECO:0000313" key="1">
    <source>
        <dbReference type="EMBL" id="CEK98745.1"/>
    </source>
</evidence>
<accession>A0A0B7C2R9</accession>
<dbReference type="EMBL" id="HACG01051874">
    <property type="protein sequence ID" value="CEK98745.1"/>
    <property type="molecule type" value="Transcribed_RNA"/>
</dbReference>
<feature type="non-terminal residue" evidence="1">
    <location>
        <position position="1"/>
    </location>
</feature>
<dbReference type="AlphaFoldDB" id="A0A0B7C2R9"/>
<organism evidence="1">
    <name type="scientific">Arion vulgaris</name>
    <dbReference type="NCBI Taxonomy" id="1028688"/>
    <lineage>
        <taxon>Eukaryota</taxon>
        <taxon>Metazoa</taxon>
        <taxon>Spiralia</taxon>
        <taxon>Lophotrochozoa</taxon>
        <taxon>Mollusca</taxon>
        <taxon>Gastropoda</taxon>
        <taxon>Heterobranchia</taxon>
        <taxon>Euthyneura</taxon>
        <taxon>Panpulmonata</taxon>
        <taxon>Eupulmonata</taxon>
        <taxon>Stylommatophora</taxon>
        <taxon>Helicina</taxon>
        <taxon>Arionoidea</taxon>
        <taxon>Arionidae</taxon>
        <taxon>Arion</taxon>
    </lineage>
</organism>
<proteinExistence type="predicted"/>
<feature type="non-terminal residue" evidence="1">
    <location>
        <position position="90"/>
    </location>
</feature>